<organism evidence="1 2">
    <name type="scientific">Roseovarius nubinhibens (strain ATCC BAA-591 / DSM 15170 / ISM)</name>
    <dbReference type="NCBI Taxonomy" id="89187"/>
    <lineage>
        <taxon>Bacteria</taxon>
        <taxon>Pseudomonadati</taxon>
        <taxon>Pseudomonadota</taxon>
        <taxon>Alphaproteobacteria</taxon>
        <taxon>Rhodobacterales</taxon>
        <taxon>Roseobacteraceae</taxon>
        <taxon>Roseovarius</taxon>
    </lineage>
</organism>
<dbReference type="Gene3D" id="2.40.10.270">
    <property type="entry name" value="Bacteriophage SPP1 head-tail adaptor protein"/>
    <property type="match status" value="1"/>
</dbReference>
<keyword evidence="2" id="KW-1185">Reference proteome</keyword>
<dbReference type="HOGENOM" id="CLU_147810_6_0_5"/>
<dbReference type="eggNOG" id="COG5614">
    <property type="taxonomic scope" value="Bacteria"/>
</dbReference>
<comment type="caution">
    <text evidence="1">The sequence shown here is derived from an EMBL/GenBank/DDBJ whole genome shotgun (WGS) entry which is preliminary data.</text>
</comment>
<gene>
    <name evidence="1" type="ORF">ISM_12790</name>
</gene>
<accession>A3SMQ2</accession>
<protein>
    <recommendedName>
        <fullName evidence="3">Head-tail adaptor protein</fullName>
    </recommendedName>
</protein>
<reference evidence="1 2" key="1">
    <citation type="submission" date="2005-12" db="EMBL/GenBank/DDBJ databases">
        <authorList>
            <person name="Moran M.A."/>
            <person name="Ferriera S."/>
            <person name="Johnson J."/>
            <person name="Kravitz S."/>
            <person name="Halpern A."/>
            <person name="Remington K."/>
            <person name="Beeson K."/>
            <person name="Tran B."/>
            <person name="Rogers Y.-H."/>
            <person name="Friedman R."/>
            <person name="Venter J.C."/>
        </authorList>
    </citation>
    <scope>NUCLEOTIDE SEQUENCE [LARGE SCALE GENOMIC DNA]</scope>
    <source>
        <strain evidence="2">ATCC BAA-591 / DSM 15170 / ISM</strain>
    </source>
</reference>
<evidence type="ECO:0000313" key="2">
    <source>
        <dbReference type="Proteomes" id="UP000005954"/>
    </source>
</evidence>
<proteinExistence type="predicted"/>
<evidence type="ECO:0008006" key="3">
    <source>
        <dbReference type="Google" id="ProtNLM"/>
    </source>
</evidence>
<sequence length="113" mass="12641">MGGGMSRVRFDRRIQVRRFNLVDDGFQSIEDYADYGDPIWAARVDMNASEKADAGWVNATLATRFVVKSTSFTRDLTAKDQIASGGLEYEIIGISEVGRRYQLQIDCVALAKQ</sequence>
<dbReference type="InterPro" id="IPR008767">
    <property type="entry name" value="Phage_SPP1_head-tail_adaptor"/>
</dbReference>
<dbReference type="Proteomes" id="UP000005954">
    <property type="component" value="Unassembled WGS sequence"/>
</dbReference>
<dbReference type="InterPro" id="IPR038666">
    <property type="entry name" value="SSP1_head-tail_sf"/>
</dbReference>
<name>A3SMQ2_ROSNI</name>
<dbReference type="STRING" id="89187.ISM_12790"/>
<dbReference type="AlphaFoldDB" id="A3SMQ2"/>
<dbReference type="EMBL" id="AALY01000002">
    <property type="protein sequence ID" value="EAP75742.1"/>
    <property type="molecule type" value="Genomic_DNA"/>
</dbReference>
<evidence type="ECO:0000313" key="1">
    <source>
        <dbReference type="EMBL" id="EAP75742.1"/>
    </source>
</evidence>
<dbReference type="Pfam" id="PF05521">
    <property type="entry name" value="Phage_HCP"/>
    <property type="match status" value="1"/>
</dbReference>
<dbReference type="OrthoDB" id="7998779at2"/>